<gene>
    <name evidence="2" type="ORF">M9Y10_018796</name>
</gene>
<feature type="region of interest" description="Disordered" evidence="1">
    <location>
        <begin position="22"/>
        <end position="44"/>
    </location>
</feature>
<evidence type="ECO:0000313" key="2">
    <source>
        <dbReference type="EMBL" id="KAK8847766.1"/>
    </source>
</evidence>
<protein>
    <submittedName>
        <fullName evidence="2">Uncharacterized protein</fullName>
    </submittedName>
</protein>
<comment type="caution">
    <text evidence="2">The sequence shown here is derived from an EMBL/GenBank/DDBJ whole genome shotgun (WGS) entry which is preliminary data.</text>
</comment>
<name>A0ABR2HHR8_9EUKA</name>
<dbReference type="Proteomes" id="UP001470230">
    <property type="component" value="Unassembled WGS sequence"/>
</dbReference>
<feature type="compositionally biased region" description="Basic residues" evidence="1">
    <location>
        <begin position="228"/>
        <end position="246"/>
    </location>
</feature>
<reference evidence="2 3" key="1">
    <citation type="submission" date="2024-04" db="EMBL/GenBank/DDBJ databases">
        <title>Tritrichomonas musculus Genome.</title>
        <authorList>
            <person name="Alves-Ferreira E."/>
            <person name="Grigg M."/>
            <person name="Lorenzi H."/>
            <person name="Galac M."/>
        </authorList>
    </citation>
    <scope>NUCLEOTIDE SEQUENCE [LARGE SCALE GENOMIC DNA]</scope>
    <source>
        <strain evidence="2 3">EAF2021</strain>
    </source>
</reference>
<organism evidence="2 3">
    <name type="scientific">Tritrichomonas musculus</name>
    <dbReference type="NCBI Taxonomy" id="1915356"/>
    <lineage>
        <taxon>Eukaryota</taxon>
        <taxon>Metamonada</taxon>
        <taxon>Parabasalia</taxon>
        <taxon>Tritrichomonadida</taxon>
        <taxon>Tritrichomonadidae</taxon>
        <taxon>Tritrichomonas</taxon>
    </lineage>
</organism>
<evidence type="ECO:0000313" key="3">
    <source>
        <dbReference type="Proteomes" id="UP001470230"/>
    </source>
</evidence>
<accession>A0ABR2HHR8</accession>
<proteinExistence type="predicted"/>
<keyword evidence="3" id="KW-1185">Reference proteome</keyword>
<evidence type="ECO:0000256" key="1">
    <source>
        <dbReference type="SAM" id="MobiDB-lite"/>
    </source>
</evidence>
<sequence length="310" mass="36129">MSKSSSFSSRYLSMHQYNNSVQAISSMMPEQEEKEDKASENQFEINPDFILNELSSRITVPPNPQPGFTLPSQAPIYHNVWPSHAYKDVKQHPESPNQSFFINQEADDEPKFTFVRMGDSSIQNMVKYGRTPELPPRTRIRPSTQMSEKYPHYHERPTRINSRHPHKPEIKVLKSRHREDNEYFSWKYFGNTNDVCGCYTAKIPLGMKEIASTKPISKLPNGTNKLQKVAKRNQPQKRQNQKYRNKKQHLYDTAISTQESEIELREIVESKTENHEFDKFLDGETDSYIEYKGKMIPLKYSNLSKFASGI</sequence>
<feature type="region of interest" description="Disordered" evidence="1">
    <location>
        <begin position="227"/>
        <end position="246"/>
    </location>
</feature>
<dbReference type="EMBL" id="JAPFFF010000027">
    <property type="protein sequence ID" value="KAK8847766.1"/>
    <property type="molecule type" value="Genomic_DNA"/>
</dbReference>